<gene>
    <name evidence="1" type="ORF">BGZ96_005119</name>
</gene>
<protein>
    <recommendedName>
        <fullName evidence="3">RNI-like protein</fullName>
    </recommendedName>
</protein>
<dbReference type="Pfam" id="PF13516">
    <property type="entry name" value="LRR_6"/>
    <property type="match status" value="3"/>
</dbReference>
<dbReference type="SMART" id="SM00368">
    <property type="entry name" value="LRR_RI"/>
    <property type="match status" value="2"/>
</dbReference>
<feature type="non-terminal residue" evidence="1">
    <location>
        <position position="172"/>
    </location>
</feature>
<evidence type="ECO:0008006" key="3">
    <source>
        <dbReference type="Google" id="ProtNLM"/>
    </source>
</evidence>
<dbReference type="EMBL" id="JAAAIM010002380">
    <property type="protein sequence ID" value="KAG0272910.1"/>
    <property type="molecule type" value="Genomic_DNA"/>
</dbReference>
<evidence type="ECO:0000313" key="1">
    <source>
        <dbReference type="EMBL" id="KAG0272910.1"/>
    </source>
</evidence>
<dbReference type="InterPro" id="IPR032675">
    <property type="entry name" value="LRR_dom_sf"/>
</dbReference>
<dbReference type="SUPFAM" id="SSF81383">
    <property type="entry name" value="F-box domain"/>
    <property type="match status" value="1"/>
</dbReference>
<proteinExistence type="predicted"/>
<comment type="caution">
    <text evidence="1">The sequence shown here is derived from an EMBL/GenBank/DDBJ whole genome shotgun (WGS) entry which is preliminary data.</text>
</comment>
<dbReference type="Proteomes" id="UP001194696">
    <property type="component" value="Unassembled WGS sequence"/>
</dbReference>
<name>A0ABQ7JHK2_9FUNG</name>
<keyword evidence="2" id="KW-1185">Reference proteome</keyword>
<dbReference type="PANTHER" id="PTHR24114:SF2">
    <property type="entry name" value="F-BOX DOMAIN-CONTAINING PROTEIN-RELATED"/>
    <property type="match status" value="1"/>
</dbReference>
<dbReference type="Gene3D" id="3.80.10.10">
    <property type="entry name" value="Ribonuclease Inhibitor"/>
    <property type="match status" value="1"/>
</dbReference>
<dbReference type="SUPFAM" id="SSF52047">
    <property type="entry name" value="RNI-like"/>
    <property type="match status" value="1"/>
</dbReference>
<dbReference type="PANTHER" id="PTHR24114">
    <property type="entry name" value="LEUCINE RICH REPEAT FAMILY PROTEIN"/>
    <property type="match status" value="1"/>
</dbReference>
<accession>A0ABQ7JHK2</accession>
<organism evidence="1 2">
    <name type="scientific">Linnemannia gamsii</name>
    <dbReference type="NCBI Taxonomy" id="64522"/>
    <lineage>
        <taxon>Eukaryota</taxon>
        <taxon>Fungi</taxon>
        <taxon>Fungi incertae sedis</taxon>
        <taxon>Mucoromycota</taxon>
        <taxon>Mortierellomycotina</taxon>
        <taxon>Mortierellomycetes</taxon>
        <taxon>Mortierellales</taxon>
        <taxon>Mortierellaceae</taxon>
        <taxon>Linnemannia</taxon>
    </lineage>
</organism>
<sequence>MFRTHSLDLHEIRSIIAGSLGHKELATCARVSKDWNDSFTPLLYNTVVLSKHGPCMESVERNKHLIQRLEIQSSAYENLSSTSARDKVISTIMANSTLTTLNLYNNWIGDIAAQALAEALKTNSTLIILILRSNSIRSNGARALSEALKTNSTLTTLDLDYNSIRPNGAVAL</sequence>
<dbReference type="InterPro" id="IPR001611">
    <property type="entry name" value="Leu-rich_rpt"/>
</dbReference>
<dbReference type="InterPro" id="IPR036047">
    <property type="entry name" value="F-box-like_dom_sf"/>
</dbReference>
<evidence type="ECO:0000313" key="2">
    <source>
        <dbReference type="Proteomes" id="UP001194696"/>
    </source>
</evidence>
<reference evidence="1 2" key="1">
    <citation type="journal article" date="2020" name="Fungal Divers.">
        <title>Resolving the Mortierellaceae phylogeny through synthesis of multi-gene phylogenetics and phylogenomics.</title>
        <authorList>
            <person name="Vandepol N."/>
            <person name="Liber J."/>
            <person name="Desiro A."/>
            <person name="Na H."/>
            <person name="Kennedy M."/>
            <person name="Barry K."/>
            <person name="Grigoriev I.V."/>
            <person name="Miller A.N."/>
            <person name="O'Donnell K."/>
            <person name="Stajich J.E."/>
            <person name="Bonito G."/>
        </authorList>
    </citation>
    <scope>NUCLEOTIDE SEQUENCE [LARGE SCALE GENOMIC DNA]</scope>
    <source>
        <strain evidence="1 2">AD045</strain>
    </source>
</reference>
<dbReference type="InterPro" id="IPR052394">
    <property type="entry name" value="LRR-containing"/>
</dbReference>